<dbReference type="EMBL" id="JACSPN010000004">
    <property type="protein sequence ID" value="MBE7699544.1"/>
    <property type="molecule type" value="Genomic_DNA"/>
</dbReference>
<accession>A0A9D5U6Q6</accession>
<dbReference type="AlphaFoldDB" id="A0A9D5U6Q6"/>
<evidence type="ECO:0000256" key="1">
    <source>
        <dbReference type="ARBA" id="ARBA00022676"/>
    </source>
</evidence>
<proteinExistence type="predicted"/>
<evidence type="ECO:0000313" key="4">
    <source>
        <dbReference type="EMBL" id="MBE7699544.1"/>
    </source>
</evidence>
<reference evidence="4 5" key="1">
    <citation type="submission" date="2020-08" db="EMBL/GenBank/DDBJ databases">
        <title>A Genomic Blueprint of the Chicken Gut Microbiome.</title>
        <authorList>
            <person name="Gilroy R."/>
            <person name="Ravi A."/>
            <person name="Getino M."/>
            <person name="Pursley I."/>
            <person name="Horton D.L."/>
            <person name="Alikhan N.-F."/>
            <person name="Baker D."/>
            <person name="Gharbi K."/>
            <person name="Hall N."/>
            <person name="Watson M."/>
            <person name="Adriaenssens E.M."/>
            <person name="Foster-Nyarko E."/>
            <person name="Jarju S."/>
            <person name="Secka A."/>
            <person name="Antonio M."/>
            <person name="Oren A."/>
            <person name="Chaudhuri R."/>
            <person name="La Ragione R.M."/>
            <person name="Hildebrand F."/>
            <person name="Pallen M.J."/>
        </authorList>
    </citation>
    <scope>NUCLEOTIDE SEQUENCE [LARGE SCALE GENOMIC DNA]</scope>
    <source>
        <strain evidence="4 5">Sa1BUA8</strain>
    </source>
</reference>
<dbReference type="Pfam" id="PF13439">
    <property type="entry name" value="Glyco_transf_4"/>
    <property type="match status" value="1"/>
</dbReference>
<dbReference type="InterPro" id="IPR028098">
    <property type="entry name" value="Glyco_trans_4-like_N"/>
</dbReference>
<dbReference type="Gene3D" id="3.40.50.2000">
    <property type="entry name" value="Glycogen Phosphorylase B"/>
    <property type="match status" value="2"/>
</dbReference>
<gene>
    <name evidence="4" type="ORF">H9623_04380</name>
</gene>
<evidence type="ECO:0000259" key="3">
    <source>
        <dbReference type="Pfam" id="PF13439"/>
    </source>
</evidence>
<dbReference type="RefSeq" id="WP_193718848.1">
    <property type="nucleotide sequence ID" value="NZ_JACSPN010000004.1"/>
</dbReference>
<evidence type="ECO:0000313" key="5">
    <source>
        <dbReference type="Proteomes" id="UP000822993"/>
    </source>
</evidence>
<keyword evidence="5" id="KW-1185">Reference proteome</keyword>
<evidence type="ECO:0000256" key="2">
    <source>
        <dbReference type="ARBA" id="ARBA00022679"/>
    </source>
</evidence>
<feature type="domain" description="Glycosyltransferase subfamily 4-like N-terminal" evidence="3">
    <location>
        <begin position="26"/>
        <end position="171"/>
    </location>
</feature>
<protein>
    <submittedName>
        <fullName evidence="4">Glycosyltransferase family 1 protein</fullName>
    </submittedName>
</protein>
<dbReference type="Proteomes" id="UP000822993">
    <property type="component" value="Unassembled WGS sequence"/>
</dbReference>
<organism evidence="4 5">
    <name type="scientific">Oerskovia douganii</name>
    <dbReference type="NCBI Taxonomy" id="2762210"/>
    <lineage>
        <taxon>Bacteria</taxon>
        <taxon>Bacillati</taxon>
        <taxon>Actinomycetota</taxon>
        <taxon>Actinomycetes</taxon>
        <taxon>Micrococcales</taxon>
        <taxon>Cellulomonadaceae</taxon>
        <taxon>Oerskovia</taxon>
    </lineage>
</organism>
<keyword evidence="1" id="KW-0328">Glycosyltransferase</keyword>
<dbReference type="SUPFAM" id="SSF53756">
    <property type="entry name" value="UDP-Glycosyltransferase/glycogen phosphorylase"/>
    <property type="match status" value="1"/>
</dbReference>
<name>A0A9D5U6Q6_9CELL</name>
<keyword evidence="2" id="KW-0808">Transferase</keyword>
<sequence>MLILSFSPLAGDARVLKQIRHFAPLFDVTTCGYGPSPHPDVEHLEIPASAGVELDGRLITLRAYRAVHARVPAVRAARALLRSRRFDVAIANDVESVPVVLGVVPASRVLADLHEFSPRLHEESAAWMRRISPYLSWLCRRFVSRAGATTTVSDGLAREYEKQFGFRPQVVTNAAPFADLEPQVVGSPIRLVHSGAGLRNRNLMLMLDAVEATTTPVTLDLFLTANDPGYIAELRERAQTLPGVTVHDPVPYDRLIHVLNDYDTGVHMLPPSSFNNRWALPNKFFDYVQARLGLLIGPSPEMAAYVQRWGVGAVADDFTADALTARLDDLTPESVRAFKARSHEAAPVLAADTQIAIWAQTVDRLLEGAR</sequence>
<comment type="caution">
    <text evidence="4">The sequence shown here is derived from an EMBL/GenBank/DDBJ whole genome shotgun (WGS) entry which is preliminary data.</text>
</comment>